<proteinExistence type="predicted"/>
<evidence type="ECO:0000259" key="1">
    <source>
        <dbReference type="SMART" id="SM00418"/>
    </source>
</evidence>
<gene>
    <name evidence="2" type="ORF">GCM10010977_24700</name>
</gene>
<dbReference type="Pfam" id="PF12840">
    <property type="entry name" value="HTH_20"/>
    <property type="match status" value="1"/>
</dbReference>
<dbReference type="SMART" id="SM00418">
    <property type="entry name" value="HTH_ARSR"/>
    <property type="match status" value="1"/>
</dbReference>
<dbReference type="CDD" id="cd00090">
    <property type="entry name" value="HTH_ARSR"/>
    <property type="match status" value="1"/>
</dbReference>
<dbReference type="Proteomes" id="UP000642509">
    <property type="component" value="Unassembled WGS sequence"/>
</dbReference>
<comment type="caution">
    <text evidence="2">The sequence shown here is derived from an EMBL/GenBank/DDBJ whole genome shotgun (WGS) entry which is preliminary data.</text>
</comment>
<organism evidence="2 3">
    <name type="scientific">Citricoccus zhacaiensis</name>
    <dbReference type="NCBI Taxonomy" id="489142"/>
    <lineage>
        <taxon>Bacteria</taxon>
        <taxon>Bacillati</taxon>
        <taxon>Actinomycetota</taxon>
        <taxon>Actinomycetes</taxon>
        <taxon>Micrococcales</taxon>
        <taxon>Micrococcaceae</taxon>
        <taxon>Citricoccus</taxon>
    </lineage>
</organism>
<dbReference type="InterPro" id="IPR001845">
    <property type="entry name" value="HTH_ArsR_DNA-bd_dom"/>
</dbReference>
<accession>A0ABQ2M6L7</accession>
<sequence length="237" mass="26445">MQRFLCKDVYAKVALQMADDKTSAHDSPDPVIGKDAMPGVASRALDARAMKAFAHPLRMAMYSFLTDRGTATATSMAQHLNESTGQTSYHLRQLEKHGFVEEDTGRGSGRERWWKPVGFAVPTYELSQDESNRPAIQALFQTTLNQRAQALGRWLSVENHADPEWVRASIDSSSTRTMTARQARALSEELMSVIERHEQALDHAEPAPDALSGQTADGEETRRVRLYLSVFPLVIED</sequence>
<feature type="domain" description="HTH arsR-type" evidence="1">
    <location>
        <begin position="48"/>
        <end position="145"/>
    </location>
</feature>
<protein>
    <submittedName>
        <fullName evidence="2">Transcriptional regulator</fullName>
    </submittedName>
</protein>
<dbReference type="InterPro" id="IPR011991">
    <property type="entry name" value="ArsR-like_HTH"/>
</dbReference>
<dbReference type="InterPro" id="IPR036390">
    <property type="entry name" value="WH_DNA-bd_sf"/>
</dbReference>
<keyword evidence="3" id="KW-1185">Reference proteome</keyword>
<dbReference type="EMBL" id="BMLQ01000007">
    <property type="protein sequence ID" value="GGO47447.1"/>
    <property type="molecule type" value="Genomic_DNA"/>
</dbReference>
<name>A0ABQ2M6L7_9MICC</name>
<reference evidence="3" key="1">
    <citation type="journal article" date="2019" name="Int. J. Syst. Evol. Microbiol.">
        <title>The Global Catalogue of Microorganisms (GCM) 10K type strain sequencing project: providing services to taxonomists for standard genome sequencing and annotation.</title>
        <authorList>
            <consortium name="The Broad Institute Genomics Platform"/>
            <consortium name="The Broad Institute Genome Sequencing Center for Infectious Disease"/>
            <person name="Wu L."/>
            <person name="Ma J."/>
        </authorList>
    </citation>
    <scope>NUCLEOTIDE SEQUENCE [LARGE SCALE GENOMIC DNA]</scope>
    <source>
        <strain evidence="3">CGMCC 1.7064</strain>
    </source>
</reference>
<dbReference type="InterPro" id="IPR036388">
    <property type="entry name" value="WH-like_DNA-bd_sf"/>
</dbReference>
<dbReference type="SUPFAM" id="SSF46785">
    <property type="entry name" value="Winged helix' DNA-binding domain"/>
    <property type="match status" value="1"/>
</dbReference>
<evidence type="ECO:0000313" key="3">
    <source>
        <dbReference type="Proteomes" id="UP000642509"/>
    </source>
</evidence>
<dbReference type="Gene3D" id="1.10.10.10">
    <property type="entry name" value="Winged helix-like DNA-binding domain superfamily/Winged helix DNA-binding domain"/>
    <property type="match status" value="1"/>
</dbReference>
<evidence type="ECO:0000313" key="2">
    <source>
        <dbReference type="EMBL" id="GGO47447.1"/>
    </source>
</evidence>